<feature type="compositionally biased region" description="Basic and acidic residues" evidence="6">
    <location>
        <begin position="335"/>
        <end position="359"/>
    </location>
</feature>
<dbReference type="Gene3D" id="3.30.40.10">
    <property type="entry name" value="Zinc/RING finger domain, C3HC4 (zinc finger)"/>
    <property type="match status" value="1"/>
</dbReference>
<keyword evidence="5" id="KW-0479">Metal-binding</keyword>
<dbReference type="SMART" id="SM00184">
    <property type="entry name" value="RING"/>
    <property type="match status" value="1"/>
</dbReference>
<evidence type="ECO:0008006" key="11">
    <source>
        <dbReference type="Google" id="ProtNLM"/>
    </source>
</evidence>
<dbReference type="PROSITE" id="PS50089">
    <property type="entry name" value="ZF_RING_2"/>
    <property type="match status" value="1"/>
</dbReference>
<feature type="region of interest" description="Disordered" evidence="6">
    <location>
        <begin position="786"/>
        <end position="823"/>
    </location>
</feature>
<dbReference type="SUPFAM" id="SSF82185">
    <property type="entry name" value="Histone H3 K4-specific methyltransferase SET7/9 N-terminal domain"/>
    <property type="match status" value="1"/>
</dbReference>
<dbReference type="GO" id="GO:0005737">
    <property type="term" value="C:cytoplasm"/>
    <property type="evidence" value="ECO:0007669"/>
    <property type="project" value="UniProtKB-SubCell"/>
</dbReference>
<feature type="compositionally biased region" description="Pro residues" evidence="6">
    <location>
        <begin position="165"/>
        <end position="184"/>
    </location>
</feature>
<evidence type="ECO:0000259" key="7">
    <source>
        <dbReference type="PROSITE" id="PS50089"/>
    </source>
</evidence>
<evidence type="ECO:0000256" key="4">
    <source>
        <dbReference type="ARBA" id="ARBA00022786"/>
    </source>
</evidence>
<dbReference type="PROSITE" id="PS50144">
    <property type="entry name" value="MATH"/>
    <property type="match status" value="1"/>
</dbReference>
<evidence type="ECO:0000256" key="2">
    <source>
        <dbReference type="ARBA" id="ARBA00022490"/>
    </source>
</evidence>
<keyword evidence="4" id="KW-0833">Ubl conjugation pathway</keyword>
<dbReference type="Pfam" id="PF12436">
    <property type="entry name" value="USP7_ICP0_bdg"/>
    <property type="match status" value="1"/>
</dbReference>
<dbReference type="OrthoDB" id="294378at2759"/>
<evidence type="ECO:0000256" key="6">
    <source>
        <dbReference type="SAM" id="MobiDB-lite"/>
    </source>
</evidence>
<keyword evidence="5" id="KW-0863">Zinc-finger</keyword>
<dbReference type="GO" id="GO:0140096">
    <property type="term" value="F:catalytic activity, acting on a protein"/>
    <property type="evidence" value="ECO:0007669"/>
    <property type="project" value="UniProtKB-ARBA"/>
</dbReference>
<dbReference type="Pfam" id="PF02493">
    <property type="entry name" value="MORN"/>
    <property type="match status" value="4"/>
</dbReference>
<dbReference type="InterPro" id="IPR001841">
    <property type="entry name" value="Znf_RING"/>
</dbReference>
<dbReference type="InterPro" id="IPR024729">
    <property type="entry name" value="USP7_ICP0-binding_dom"/>
</dbReference>
<feature type="region of interest" description="Disordered" evidence="6">
    <location>
        <begin position="994"/>
        <end position="1035"/>
    </location>
</feature>
<dbReference type="GO" id="GO:0008270">
    <property type="term" value="F:zinc ion binding"/>
    <property type="evidence" value="ECO:0007669"/>
    <property type="project" value="UniProtKB-KW"/>
</dbReference>
<feature type="domain" description="MATH" evidence="8">
    <location>
        <begin position="252"/>
        <end position="445"/>
    </location>
</feature>
<feature type="compositionally biased region" description="Low complexity" evidence="6">
    <location>
        <begin position="101"/>
        <end position="113"/>
    </location>
</feature>
<dbReference type="Gene3D" id="2.60.210.10">
    <property type="entry name" value="Apoptosis, Tumor Necrosis Factor Receptor Associated Protein 2, Chain A"/>
    <property type="match status" value="1"/>
</dbReference>
<dbReference type="Gene3D" id="3.10.20.90">
    <property type="entry name" value="Phosphatidylinositol 3-kinase Catalytic Subunit, Chain A, domain 1"/>
    <property type="match status" value="1"/>
</dbReference>
<gene>
    <name evidence="9" type="ORF">P280DRAFT_403747</name>
</gene>
<evidence type="ECO:0000313" key="10">
    <source>
        <dbReference type="Proteomes" id="UP000799753"/>
    </source>
</evidence>
<keyword evidence="3" id="KW-0677">Repeat</keyword>
<dbReference type="Gene3D" id="3.90.70.10">
    <property type="entry name" value="Cysteine proteinases"/>
    <property type="match status" value="1"/>
</dbReference>
<organism evidence="9 10">
    <name type="scientific">Massarina eburnea CBS 473.64</name>
    <dbReference type="NCBI Taxonomy" id="1395130"/>
    <lineage>
        <taxon>Eukaryota</taxon>
        <taxon>Fungi</taxon>
        <taxon>Dikarya</taxon>
        <taxon>Ascomycota</taxon>
        <taxon>Pezizomycotina</taxon>
        <taxon>Dothideomycetes</taxon>
        <taxon>Pleosporomycetidae</taxon>
        <taxon>Pleosporales</taxon>
        <taxon>Massarineae</taxon>
        <taxon>Massarinaceae</taxon>
        <taxon>Massarina</taxon>
    </lineage>
</organism>
<dbReference type="SMART" id="SM00698">
    <property type="entry name" value="MORN"/>
    <property type="match status" value="4"/>
</dbReference>
<dbReference type="CDD" id="cd16510">
    <property type="entry name" value="RING-HC_IAPs"/>
    <property type="match status" value="1"/>
</dbReference>
<dbReference type="InterPro" id="IPR038765">
    <property type="entry name" value="Papain-like_cys_pep_sf"/>
</dbReference>
<reference evidence="9" key="1">
    <citation type="journal article" date="2020" name="Stud. Mycol.">
        <title>101 Dothideomycetes genomes: a test case for predicting lifestyles and emergence of pathogens.</title>
        <authorList>
            <person name="Haridas S."/>
            <person name="Albert R."/>
            <person name="Binder M."/>
            <person name="Bloem J."/>
            <person name="Labutti K."/>
            <person name="Salamov A."/>
            <person name="Andreopoulos B."/>
            <person name="Baker S."/>
            <person name="Barry K."/>
            <person name="Bills G."/>
            <person name="Bluhm B."/>
            <person name="Cannon C."/>
            <person name="Castanera R."/>
            <person name="Culley D."/>
            <person name="Daum C."/>
            <person name="Ezra D."/>
            <person name="Gonzalez J."/>
            <person name="Henrissat B."/>
            <person name="Kuo A."/>
            <person name="Liang C."/>
            <person name="Lipzen A."/>
            <person name="Lutzoni F."/>
            <person name="Magnuson J."/>
            <person name="Mondo S."/>
            <person name="Nolan M."/>
            <person name="Ohm R."/>
            <person name="Pangilinan J."/>
            <person name="Park H.-J."/>
            <person name="Ramirez L."/>
            <person name="Alfaro M."/>
            <person name="Sun H."/>
            <person name="Tritt A."/>
            <person name="Yoshinaga Y."/>
            <person name="Zwiers L.-H."/>
            <person name="Turgeon B."/>
            <person name="Goodwin S."/>
            <person name="Spatafora J."/>
            <person name="Crous P."/>
            <person name="Grigoriev I."/>
        </authorList>
    </citation>
    <scope>NUCLEOTIDE SEQUENCE</scope>
    <source>
        <strain evidence="9">CBS 473.64</strain>
    </source>
</reference>
<accession>A0A6A6RY82</accession>
<keyword evidence="10" id="KW-1185">Reference proteome</keyword>
<dbReference type="SUPFAM" id="SSF57850">
    <property type="entry name" value="RING/U-box"/>
    <property type="match status" value="1"/>
</dbReference>
<dbReference type="Pfam" id="PF13920">
    <property type="entry name" value="zf-C3HC4_3"/>
    <property type="match status" value="1"/>
</dbReference>
<feature type="domain" description="RING-type" evidence="7">
    <location>
        <begin position="1346"/>
        <end position="1381"/>
    </location>
</feature>
<evidence type="ECO:0000259" key="8">
    <source>
        <dbReference type="PROSITE" id="PS50144"/>
    </source>
</evidence>
<dbReference type="Proteomes" id="UP000799753">
    <property type="component" value="Unassembled WGS sequence"/>
</dbReference>
<evidence type="ECO:0000256" key="1">
    <source>
        <dbReference type="ARBA" id="ARBA00004496"/>
    </source>
</evidence>
<evidence type="ECO:0000256" key="3">
    <source>
        <dbReference type="ARBA" id="ARBA00022737"/>
    </source>
</evidence>
<dbReference type="Gene3D" id="2.20.110.10">
    <property type="entry name" value="Histone H3 K4-specific methyltransferase SET7/9 N-terminal domain"/>
    <property type="match status" value="1"/>
</dbReference>
<feature type="compositionally biased region" description="Low complexity" evidence="6">
    <location>
        <begin position="84"/>
        <end position="93"/>
    </location>
</feature>
<feature type="region of interest" description="Disordered" evidence="6">
    <location>
        <begin position="313"/>
        <end position="369"/>
    </location>
</feature>
<name>A0A6A6RY82_9PLEO</name>
<dbReference type="PANTHER" id="PTHR23084">
    <property type="entry name" value="PHOSPHATIDYLINOSITOL-4-PHOSPHATE 5-KINASE RELATED"/>
    <property type="match status" value="1"/>
</dbReference>
<sequence>MSVANLEQAPPLYFQQPPSSPPFSSPQSPRNLPPQHSFSSTPPLPQAPDDIDMSTSTTLPPTGQPHDRDDAVMQDGLTNGVDGAANANANANATSTPNGAPPSNVAVEVASVAADEDAMDIAPETSQHLVLPNGAANAQQPDAISPEPGSNAETDPVPVAAGETDPPPPTDASIEPPPPPPPVEPIHDDSESSDDDDGAQPWHPIQEDTSAPDEDELKEIEASPEHSALEHDHWEKAAFSLLEDPEYTAAVSGRIEWLVESYNGTREKPNRDLVMKSKPVSIGGYDWQIKFYPKGNDSEFLSVYVECLSVTEKGTKGSTEESDSDNSQGDAMVTSEKKPEPREENKSNPDEAELPREVQHTPLPLLKSKTVPKRKSVAAQVSVVLYNPGEPRVNVSRTCLHRFCAASPDWGWTRFHGPYYDIPHRARGQRQALLRDDKLAFTGYIRIVDDETNCLWEHPSSDNMWDSFAMTGLQSMALGSHGSGSSPTSAGNVISAIAPWMLLKPFRQFLYSIKTPNPEQEPWSRPKPLIFALQKVLYMLRTKVQPGAGSVALDPITDALEWYGIQDRLSKFDVVEVWEVLRSKLEEELRDTPLSNMLEDLCGPKRDYSTGVPSYRVPVVGVDSMQNAVNKSQNLTVPGSRLPMLLTVELDRQAFDATSRSYVKILNKVSLDDHIKVRDTPYTLYGFVVHKQTLQSYVYQPILRPEGPGSKWYSYSDNRDGNMVKCLTKRQAINMHEGTDSKERVTGSDSIAYIAMYIRDDVANSAFSRDGLEEWDVPSQIQVECDEPQDTDSQPDTNPGGEDTAQRDQTSQPTKDSEPAEERQFQVIDSRAFLEHEGPGTIDVHALKWLDSSKLVHYVQLKATDGHQDIRDKLITTFGNIQDPRQVKFWFVDPTSGSFARPKLLGTGKIEFSSGYYDRYVEQITDEKLQDFPRHWTSRRIWAHVVDVADLPELPKEEPKATSEDQVEQNGQPLDAAVVSNDIQNATSAVTATVEPVADTPMSEPDEPAARPSEPAIAGVPPPIAPNGNANGDDTAMVEVGAPAPSNLPIDAPAADVTIPNPGATDTEMGGTQEDASTLALPPTDMPPEPVPVAVEERTQTPEPVIERPLTPPPPPNEVYFFVKFFDAERQTLIPKGSFIAYTSAKLEATVIKLLDIPADQKPELYEERKLVSLRALKGRKSFSSNDLQNNALIVYTFPLSHEQRETLAERAAFADLQSFLLFRAKARNFPSSLNGHFTHSYFSSQYYKGDIKNGHHHGQGSRIYHSGATYEGSFRLSLRHGEHGRYTYQNGDTYDGQWVANQQHGTGTFTEAATGNMYMGGWKNDKKFGEGVTHWKNAQETERLCRICWDESADAAFYDCGHVVACLVCARQVENCPVCRKRVLSAMKLYYVA</sequence>
<dbReference type="EMBL" id="MU006788">
    <property type="protein sequence ID" value="KAF2638924.1"/>
    <property type="molecule type" value="Genomic_DNA"/>
</dbReference>
<keyword evidence="2" id="KW-0963">Cytoplasm</keyword>
<protein>
    <recommendedName>
        <fullName evidence="11">MATH and UCH domain-containing protein</fullName>
    </recommendedName>
</protein>
<feature type="compositionally biased region" description="Basic and acidic residues" evidence="6">
    <location>
        <begin position="219"/>
        <end position="231"/>
    </location>
</feature>
<dbReference type="InterPro" id="IPR002083">
    <property type="entry name" value="MATH/TRAF_dom"/>
</dbReference>
<evidence type="ECO:0000256" key="5">
    <source>
        <dbReference type="PROSITE-ProRule" id="PRU00175"/>
    </source>
</evidence>
<dbReference type="PANTHER" id="PTHR23084:SF263">
    <property type="entry name" value="MORN REPEAT-CONTAINING PROTEIN 1"/>
    <property type="match status" value="1"/>
</dbReference>
<dbReference type="InterPro" id="IPR008974">
    <property type="entry name" value="TRAF-like"/>
</dbReference>
<feature type="region of interest" description="Disordered" evidence="6">
    <location>
        <begin position="1"/>
        <end position="231"/>
    </location>
</feature>
<dbReference type="InterPro" id="IPR013083">
    <property type="entry name" value="Znf_RING/FYVE/PHD"/>
</dbReference>
<dbReference type="SUPFAM" id="SSF54001">
    <property type="entry name" value="Cysteine proteinases"/>
    <property type="match status" value="1"/>
</dbReference>
<comment type="subcellular location">
    <subcellularLocation>
        <location evidence="1">Cytoplasm</location>
    </subcellularLocation>
</comment>
<evidence type="ECO:0000313" key="9">
    <source>
        <dbReference type="EMBL" id="KAF2638924.1"/>
    </source>
</evidence>
<dbReference type="InterPro" id="IPR003409">
    <property type="entry name" value="MORN"/>
</dbReference>
<proteinExistence type="predicted"/>
<dbReference type="SUPFAM" id="SSF49599">
    <property type="entry name" value="TRAF domain-like"/>
    <property type="match status" value="1"/>
</dbReference>
<keyword evidence="5" id="KW-0862">Zinc</keyword>